<dbReference type="InterPro" id="IPR011598">
    <property type="entry name" value="bHLH_dom"/>
</dbReference>
<protein>
    <recommendedName>
        <fullName evidence="4">BHLH domain-containing protein</fullName>
    </recommendedName>
</protein>
<reference evidence="5 6" key="1">
    <citation type="journal article" date="2008" name="Nature">
        <title>The genome of the choanoflagellate Monosiga brevicollis and the origin of metazoans.</title>
        <authorList>
            <consortium name="JGI Sequencing"/>
            <person name="King N."/>
            <person name="Westbrook M.J."/>
            <person name="Young S.L."/>
            <person name="Kuo A."/>
            <person name="Abedin M."/>
            <person name="Chapman J."/>
            <person name="Fairclough S."/>
            <person name="Hellsten U."/>
            <person name="Isogai Y."/>
            <person name="Letunic I."/>
            <person name="Marr M."/>
            <person name="Pincus D."/>
            <person name="Putnam N."/>
            <person name="Rokas A."/>
            <person name="Wright K.J."/>
            <person name="Zuzow R."/>
            <person name="Dirks W."/>
            <person name="Good M."/>
            <person name="Goodstein D."/>
            <person name="Lemons D."/>
            <person name="Li W."/>
            <person name="Lyons J.B."/>
            <person name="Morris A."/>
            <person name="Nichols S."/>
            <person name="Richter D.J."/>
            <person name="Salamov A."/>
            <person name="Bork P."/>
            <person name="Lim W.A."/>
            <person name="Manning G."/>
            <person name="Miller W.T."/>
            <person name="McGinnis W."/>
            <person name="Shapiro H."/>
            <person name="Tjian R."/>
            <person name="Grigoriev I.V."/>
            <person name="Rokhsar D."/>
        </authorList>
    </citation>
    <scope>NUCLEOTIDE SEQUENCE [LARGE SCALE GENOMIC DNA]</scope>
    <source>
        <strain evidence="6">MX1 / ATCC 50154</strain>
    </source>
</reference>
<proteinExistence type="predicted"/>
<dbReference type="SUPFAM" id="SSF47459">
    <property type="entry name" value="HLH, helix-loop-helix DNA-binding domain"/>
    <property type="match status" value="1"/>
</dbReference>
<dbReference type="GO" id="GO:0000978">
    <property type="term" value="F:RNA polymerase II cis-regulatory region sequence-specific DNA binding"/>
    <property type="evidence" value="ECO:0000318"/>
    <property type="project" value="GO_Central"/>
</dbReference>
<dbReference type="InterPro" id="IPR036638">
    <property type="entry name" value="HLH_DNA-bd_sf"/>
</dbReference>
<dbReference type="GO" id="GO:0006357">
    <property type="term" value="P:regulation of transcription by RNA polymerase II"/>
    <property type="evidence" value="ECO:0000318"/>
    <property type="project" value="GO_Central"/>
</dbReference>
<dbReference type="CDD" id="cd11400">
    <property type="entry name" value="bHLHzip_Myc"/>
    <property type="match status" value="1"/>
</dbReference>
<feature type="region of interest" description="Disordered" evidence="3">
    <location>
        <begin position="223"/>
        <end position="308"/>
    </location>
</feature>
<dbReference type="PRINTS" id="PR00044">
    <property type="entry name" value="LEUZIPPRMYC"/>
</dbReference>
<evidence type="ECO:0000256" key="2">
    <source>
        <dbReference type="SAM" id="Coils"/>
    </source>
</evidence>
<evidence type="ECO:0000259" key="4">
    <source>
        <dbReference type="PROSITE" id="PS50888"/>
    </source>
</evidence>
<dbReference type="PANTHER" id="PTHR45851">
    <property type="entry name" value="MYC PROTO-ONCOGENE"/>
    <property type="match status" value="1"/>
</dbReference>
<feature type="region of interest" description="Disordered" evidence="3">
    <location>
        <begin position="85"/>
        <end position="110"/>
    </location>
</feature>
<dbReference type="GO" id="GO:0000981">
    <property type="term" value="F:DNA-binding transcription factor activity, RNA polymerase II-specific"/>
    <property type="evidence" value="ECO:0000318"/>
    <property type="project" value="GO_Central"/>
</dbReference>
<keyword evidence="1" id="KW-0238">DNA-binding</keyword>
<dbReference type="STRING" id="81824.A9V5B4"/>
<feature type="coiled-coil region" evidence="2">
    <location>
        <begin position="309"/>
        <end position="379"/>
    </location>
</feature>
<feature type="compositionally biased region" description="Basic and acidic residues" evidence="3">
    <location>
        <begin position="86"/>
        <end position="101"/>
    </location>
</feature>
<dbReference type="AlphaFoldDB" id="A9V5B4"/>
<dbReference type="InterPro" id="IPR002418">
    <property type="entry name" value="Tscrpt_reg_Myc"/>
</dbReference>
<dbReference type="InParanoid" id="A9V5B4"/>
<evidence type="ECO:0000256" key="1">
    <source>
        <dbReference type="ARBA" id="ARBA00023125"/>
    </source>
</evidence>
<dbReference type="FunFam" id="4.10.280.10:FF:000019">
    <property type="entry name" value="Myc proto-oncogene protein"/>
    <property type="match status" value="1"/>
</dbReference>
<feature type="compositionally biased region" description="Polar residues" evidence="3">
    <location>
        <begin position="270"/>
        <end position="284"/>
    </location>
</feature>
<dbReference type="KEGG" id="mbr:MONBRDRAFT_33423"/>
<keyword evidence="6" id="KW-1185">Reference proteome</keyword>
<sequence length="398" mass="43686">MSSFCAMSMSLDHLSPGMKNSFESLSPGAQHFLRSLLETTTNSHTDRDRLRPSPVDEDDDPEFGARISASLRELNSVMDEILGVSPEEKTKPSSVTLHDDGFSGFADPDPSPEDNLSFLVHNRTDLPGLSATAEELDANLPSTLLPFDFPDAEINNAVTWTQHHQQDDHNPSAKELLSPFDLDHMNNGNGSYFLECGNGVVPEEAGDILAADVFVVGQAGTETDSAYNSSPSASPSSKPHSPRLDGSSPLRKNGRNSFDDGKRKKVPSKPASSANRISNNVRRVSTTSSTTSEPRTNQYRGMSQRDAHNAMERERRVQLRENFEALRAEVPSLRDADKAATLQILREATAYIKRIRDEEKQLLEEKAQLIAINDSLRKKATVVHDDDSDVPPLLAPPS</sequence>
<dbReference type="Pfam" id="PF00010">
    <property type="entry name" value="HLH"/>
    <property type="match status" value="1"/>
</dbReference>
<feature type="domain" description="BHLH" evidence="4">
    <location>
        <begin position="303"/>
        <end position="355"/>
    </location>
</feature>
<name>A9V5B4_MONBE</name>
<feature type="compositionally biased region" description="Low complexity" evidence="3">
    <location>
        <begin position="229"/>
        <end position="239"/>
    </location>
</feature>
<feature type="region of interest" description="Disordered" evidence="3">
    <location>
        <begin position="38"/>
        <end position="62"/>
    </location>
</feature>
<dbReference type="EMBL" id="CH991560">
    <property type="protein sequence ID" value="EDQ87345.1"/>
    <property type="molecule type" value="Genomic_DNA"/>
</dbReference>
<evidence type="ECO:0000313" key="5">
    <source>
        <dbReference type="EMBL" id="EDQ87345.1"/>
    </source>
</evidence>
<dbReference type="Proteomes" id="UP000001357">
    <property type="component" value="Unassembled WGS sequence"/>
</dbReference>
<dbReference type="eggNOG" id="ENOG502SGF3">
    <property type="taxonomic scope" value="Eukaryota"/>
</dbReference>
<dbReference type="SMART" id="SM00353">
    <property type="entry name" value="HLH"/>
    <property type="match status" value="1"/>
</dbReference>
<evidence type="ECO:0000256" key="3">
    <source>
        <dbReference type="SAM" id="MobiDB-lite"/>
    </source>
</evidence>
<dbReference type="RefSeq" id="XP_001747958.1">
    <property type="nucleotide sequence ID" value="XM_001747906.1"/>
</dbReference>
<organism evidence="5 6">
    <name type="scientific">Monosiga brevicollis</name>
    <name type="common">Choanoflagellate</name>
    <dbReference type="NCBI Taxonomy" id="81824"/>
    <lineage>
        <taxon>Eukaryota</taxon>
        <taxon>Choanoflagellata</taxon>
        <taxon>Craspedida</taxon>
        <taxon>Salpingoecidae</taxon>
        <taxon>Monosiga</taxon>
    </lineage>
</organism>
<dbReference type="PROSITE" id="PS50888">
    <property type="entry name" value="BHLH"/>
    <property type="match status" value="1"/>
</dbReference>
<evidence type="ECO:0000313" key="6">
    <source>
        <dbReference type="Proteomes" id="UP000001357"/>
    </source>
</evidence>
<keyword evidence="2" id="KW-0175">Coiled coil</keyword>
<dbReference type="Gene3D" id="4.10.280.10">
    <property type="entry name" value="Helix-loop-helix DNA-binding domain"/>
    <property type="match status" value="1"/>
</dbReference>
<dbReference type="GO" id="GO:0046983">
    <property type="term" value="F:protein dimerization activity"/>
    <property type="evidence" value="ECO:0007669"/>
    <property type="project" value="InterPro"/>
</dbReference>
<dbReference type="InterPro" id="IPR050433">
    <property type="entry name" value="Myc_transcription_factors"/>
</dbReference>
<accession>A9V5B4</accession>
<dbReference type="GeneID" id="5893191"/>
<gene>
    <name evidence="5" type="primary">MbMyc</name>
    <name evidence="5" type="ORF">MONBRDRAFT_33423</name>
</gene>